<dbReference type="RefSeq" id="WP_152300014.1">
    <property type="nucleotide sequence ID" value="NZ_CP041166.1"/>
</dbReference>
<proteinExistence type="predicted"/>
<dbReference type="InterPro" id="IPR005116">
    <property type="entry name" value="Transp-assoc_OB_typ1"/>
</dbReference>
<name>A0AAJ4A4V0_9BACT</name>
<dbReference type="SUPFAM" id="SSF50331">
    <property type="entry name" value="MOP-like"/>
    <property type="match status" value="1"/>
</dbReference>
<protein>
    <submittedName>
        <fullName evidence="2">Transporter</fullName>
    </submittedName>
</protein>
<reference evidence="3" key="1">
    <citation type="submission" date="2019-06" db="EMBL/GenBank/DDBJ databases">
        <title>Sulfurimonas gotlandica sp. nov., a chemoautotrophic and psychrotolerant epsilonproteobacterium isolated from a pelagic redoxcline, and an emended description of the genus Sulfurimonas.</title>
        <authorList>
            <person name="Wang S."/>
            <person name="Jiang L."/>
            <person name="Shao Z."/>
        </authorList>
    </citation>
    <scope>NUCLEOTIDE SEQUENCE [LARGE SCALE GENOMIC DNA]</scope>
    <source>
        <strain evidence="3">1-1N</strain>
    </source>
</reference>
<dbReference type="KEGG" id="suln:FJR47_08510"/>
<evidence type="ECO:0000259" key="1">
    <source>
        <dbReference type="Pfam" id="PF03459"/>
    </source>
</evidence>
<dbReference type="Pfam" id="PF03459">
    <property type="entry name" value="TOBE"/>
    <property type="match status" value="1"/>
</dbReference>
<organism evidence="2 3">
    <name type="scientific">Sulfurimonas xiamenensis</name>
    <dbReference type="NCBI Taxonomy" id="2590021"/>
    <lineage>
        <taxon>Bacteria</taxon>
        <taxon>Pseudomonadati</taxon>
        <taxon>Campylobacterota</taxon>
        <taxon>Epsilonproteobacteria</taxon>
        <taxon>Campylobacterales</taxon>
        <taxon>Sulfurimonadaceae</taxon>
        <taxon>Sulfurimonas</taxon>
    </lineage>
</organism>
<dbReference type="Gene3D" id="2.40.50.100">
    <property type="match status" value="1"/>
</dbReference>
<evidence type="ECO:0000313" key="3">
    <source>
        <dbReference type="Proteomes" id="UP000326061"/>
    </source>
</evidence>
<feature type="domain" description="Transport-associated OB type 1" evidence="1">
    <location>
        <begin position="66"/>
        <end position="125"/>
    </location>
</feature>
<dbReference type="Proteomes" id="UP000326061">
    <property type="component" value="Chromosome"/>
</dbReference>
<dbReference type="AlphaFoldDB" id="A0AAJ4A4V0"/>
<gene>
    <name evidence="2" type="ORF">FJR47_08510</name>
</gene>
<keyword evidence="3" id="KW-1185">Reference proteome</keyword>
<dbReference type="EMBL" id="CP041166">
    <property type="protein sequence ID" value="QFR43954.1"/>
    <property type="molecule type" value="Genomic_DNA"/>
</dbReference>
<sequence length="133" mass="14892">MNTIEAKVKEIQSVENLNIVKFDFHKTTLIMMSLELNKDVKIESKIKLSTKSTHIGIAKSFNGDISYSNQLKAKIINIDSGKLLSSVTVKVYDSLLESIITKESCQKMNLQVGETITVFIEANELSILEILND</sequence>
<evidence type="ECO:0000313" key="2">
    <source>
        <dbReference type="EMBL" id="QFR43954.1"/>
    </source>
</evidence>
<accession>A0AAJ4A4V0</accession>
<dbReference type="InterPro" id="IPR008995">
    <property type="entry name" value="Mo/tungstate-bd_C_term_dom"/>
</dbReference>